<dbReference type="GO" id="GO:0008289">
    <property type="term" value="F:lipid binding"/>
    <property type="evidence" value="ECO:0007669"/>
    <property type="project" value="InterPro"/>
</dbReference>
<reference evidence="3 4" key="1">
    <citation type="journal article" date="2013" name="PLoS Genet.">
        <title>The genome and development-dependent transcriptomes of Pyronema confluens: a window into fungal evolution.</title>
        <authorList>
            <person name="Traeger S."/>
            <person name="Altegoer F."/>
            <person name="Freitag M."/>
            <person name="Gabaldon T."/>
            <person name="Kempken F."/>
            <person name="Kumar A."/>
            <person name="Marcet-Houben M."/>
            <person name="Poggeler S."/>
            <person name="Stajich J.E."/>
            <person name="Nowrousian M."/>
        </authorList>
    </citation>
    <scope>NUCLEOTIDE SEQUENCE [LARGE SCALE GENOMIC DNA]</scope>
    <source>
        <strain evidence="4">CBS 100304</strain>
        <tissue evidence="3">Vegetative mycelium</tissue>
    </source>
</reference>
<accession>U4LLW2</accession>
<dbReference type="OrthoDB" id="19394at2759"/>
<evidence type="ECO:0000313" key="3">
    <source>
        <dbReference type="EMBL" id="CCX32587.1"/>
    </source>
</evidence>
<gene>
    <name evidence="3" type="ORF">PCON_13427</name>
</gene>
<dbReference type="SUPFAM" id="SSF55394">
    <property type="entry name" value="Bactericidal permeability-increasing protein, BPI"/>
    <property type="match status" value="1"/>
</dbReference>
<proteinExistence type="predicted"/>
<dbReference type="OMA" id="AYHTWAA"/>
<dbReference type="eggNOG" id="ENOG502SIPH">
    <property type="taxonomic scope" value="Eukaryota"/>
</dbReference>
<dbReference type="STRING" id="1076935.U4LLW2"/>
<feature type="region of interest" description="Disordered" evidence="1">
    <location>
        <begin position="208"/>
        <end position="244"/>
    </location>
</feature>
<evidence type="ECO:0000256" key="1">
    <source>
        <dbReference type="SAM" id="MobiDB-lite"/>
    </source>
</evidence>
<keyword evidence="4" id="KW-1185">Reference proteome</keyword>
<organism evidence="3 4">
    <name type="scientific">Pyronema omphalodes (strain CBS 100304)</name>
    <name type="common">Pyronema confluens</name>
    <dbReference type="NCBI Taxonomy" id="1076935"/>
    <lineage>
        <taxon>Eukaryota</taxon>
        <taxon>Fungi</taxon>
        <taxon>Dikarya</taxon>
        <taxon>Ascomycota</taxon>
        <taxon>Pezizomycotina</taxon>
        <taxon>Pezizomycetes</taxon>
        <taxon>Pezizales</taxon>
        <taxon>Pyronemataceae</taxon>
        <taxon>Pyronema</taxon>
    </lineage>
</organism>
<dbReference type="InterPro" id="IPR017943">
    <property type="entry name" value="Bactericidal_perm-incr_a/b_dom"/>
</dbReference>
<protein>
    <submittedName>
        <fullName evidence="3">Similar to Uncharacterized protein C32A11.02c acc. no. Q10327</fullName>
    </submittedName>
</protein>
<dbReference type="Gene3D" id="3.15.10.10">
    <property type="entry name" value="Bactericidal permeability-increasing protein, domain 1"/>
    <property type="match status" value="1"/>
</dbReference>
<dbReference type="AlphaFoldDB" id="U4LLW2"/>
<feature type="compositionally biased region" description="Basic and acidic residues" evidence="1">
    <location>
        <begin position="11"/>
        <end position="33"/>
    </location>
</feature>
<feature type="domain" description="HAM1-like N-terminal" evidence="2">
    <location>
        <begin position="208"/>
        <end position="597"/>
    </location>
</feature>
<dbReference type="PANTHER" id="PTHR31138">
    <property type="entry name" value="CHROMOSOME 19, WHOLE GENOME SHOTGUN SEQUENCE"/>
    <property type="match status" value="1"/>
</dbReference>
<dbReference type="Pfam" id="PF19343">
    <property type="entry name" value="HAM1_N"/>
    <property type="match status" value="1"/>
</dbReference>
<evidence type="ECO:0000259" key="2">
    <source>
        <dbReference type="Pfam" id="PF19343"/>
    </source>
</evidence>
<dbReference type="PANTHER" id="PTHR31138:SF4">
    <property type="entry name" value="DUF5923 DOMAIN-CONTAINING PROTEIN"/>
    <property type="match status" value="1"/>
</dbReference>
<dbReference type="Proteomes" id="UP000018144">
    <property type="component" value="Unassembled WGS sequence"/>
</dbReference>
<dbReference type="EMBL" id="HF935890">
    <property type="protein sequence ID" value="CCX32587.1"/>
    <property type="molecule type" value="Genomic_DNA"/>
</dbReference>
<feature type="region of interest" description="Disordered" evidence="1">
    <location>
        <begin position="1"/>
        <end position="52"/>
    </location>
</feature>
<feature type="compositionally biased region" description="Basic and acidic residues" evidence="1">
    <location>
        <begin position="210"/>
        <end position="219"/>
    </location>
</feature>
<name>U4LLW2_PYROM</name>
<dbReference type="InterPro" id="IPR045967">
    <property type="entry name" value="HAM1-like_N"/>
</dbReference>
<evidence type="ECO:0000313" key="4">
    <source>
        <dbReference type="Proteomes" id="UP000018144"/>
    </source>
</evidence>
<sequence length="756" mass="85591">MSGAIRNGTHPHTERNGAGGRDGHSRDSREAAREPLIPRSNAHTEASVRKAESLRRKLRTYESILALSSGCMPDTQQLIGWGQYILQSGTLDSRNRRLSSQGREFVRDLRAWVEAMMDLLGEKNRDDKIQEFIWHTAHGGVEVGGMVSGQREVGQRMGKDAGRLMQRLRGLVALLGSSEEFRGLVGEVATIGRDLFADAASSVASTAEQAADKARESDPSKLAQGEMSSRAVKEKGTAMSESAKKGAYQFRDEMESYLREKFPKQRRDAVVNRLKKVITDIQENPEYQETVDFVVEVMKGYVKKVKEVAEEVIDKDGGVKAKTDEHWDIAVKDIQALLMAFANGKPLDPINDALRKVVDDIQSDKDLKEFYDQVSEEFNRLLTQKDYVTSDAADNRAHELYNRSQELLNEKQDRYRPDVENLFTELRAFIDAIRNDRESLRLVKASKKVYSDIVRTDKYGNFRGFKKRIIWDIIEVIFPKFIDEIKYIPIPRIEYQDRDYDLILENVVLESEHFLPTRTILEAFTRIEIHNSYTVSSSHTTTTHLHVSNINLFVRDASFIVRKKTGVIPFNDRGYIDVFMTGRGASADIVLESVPSDDDDTNENYFHVKSVDVSIHSLTYNYHAYHTWAASLLSPFIKPAIKKMVTNILEGKIKAAVEMADREIYAAAERMRVASIANRGGGSVEAWIRAVLSRPPSARRSSLMRGEFRMNIDEPQLFPGEHAPGSILAKMKRAEDRVEAGMEQGGWRNQVFSIDA</sequence>